<evidence type="ECO:0000256" key="1">
    <source>
        <dbReference type="ARBA" id="ARBA00022614"/>
    </source>
</evidence>
<dbReference type="Pfam" id="PF20160">
    <property type="entry name" value="C-JID"/>
    <property type="match status" value="1"/>
</dbReference>
<evidence type="ECO:0000259" key="5">
    <source>
        <dbReference type="PROSITE" id="PS50104"/>
    </source>
</evidence>
<dbReference type="InterPro" id="IPR058546">
    <property type="entry name" value="RPS4B/Roq1-like_LRR"/>
</dbReference>
<dbReference type="PANTHER" id="PTHR11017">
    <property type="entry name" value="LEUCINE-RICH REPEAT-CONTAINING PROTEIN"/>
    <property type="match status" value="1"/>
</dbReference>
<dbReference type="STRING" id="3750.A0A498IQ20"/>
<dbReference type="EMBL" id="RDQH01000336">
    <property type="protein sequence ID" value="RXH85588.1"/>
    <property type="molecule type" value="Genomic_DNA"/>
</dbReference>
<dbReference type="PROSITE" id="PS50104">
    <property type="entry name" value="TIR"/>
    <property type="match status" value="1"/>
</dbReference>
<keyword evidence="7" id="KW-1185">Reference proteome</keyword>
<dbReference type="InterPro" id="IPR035897">
    <property type="entry name" value="Toll_tir_struct_dom_sf"/>
</dbReference>
<evidence type="ECO:0000313" key="7">
    <source>
        <dbReference type="Proteomes" id="UP000290289"/>
    </source>
</evidence>
<gene>
    <name evidence="6" type="ORF">DVH24_009409</name>
</gene>
<dbReference type="Gene3D" id="3.40.50.10140">
    <property type="entry name" value="Toll/interleukin-1 receptor homology (TIR) domain"/>
    <property type="match status" value="1"/>
</dbReference>
<dbReference type="InterPro" id="IPR044974">
    <property type="entry name" value="Disease_R_plants"/>
</dbReference>
<dbReference type="Pfam" id="PF01582">
    <property type="entry name" value="TIR"/>
    <property type="match status" value="1"/>
</dbReference>
<sequence>MNAPNQLATMIAQIQFAVMDAQNQLPAKSSSVVVSSISPSPERCLCCKLGRLMAMTDPRASGSGSSSPPQWKYDVFLSFRGEDTRKNFTGHLYDKLLWRGIKTFKDDPELERGASISPELFRAIEESRFAVVVLSPNYASSSWCLDELSKIFYCMEARNTILPVFYDVDPSHVRKQMGTFAEAFDRHEENFQEHSAKVRHWRAVLTKLRNLAGWASKDRYETELINEIVETVWNKGTEDIEGIVLHLPKREEAHCNFEAFSKMYNLKMIQFNLLFLSPGSDVLPNSLRFLEWRYYPSKSLPPSFEPDSLTSEIVQLWNGRKSLPSEIAMESLEFLSLSRCVNLLKKIPEFVGDMKNLSRLILSETAIKEIPPSIGCLIGLVELHLDGCQSLLCVPSVISNCKSLKLLNMLGCSKLSKLPESLGVMDYLEELDLSRTALKELPSSLLSVSGSPASWYTFGIFKRRIPHSLGCSVLDLRYLNLCEGAVPEDIGYLSSLEEFNLSGNNFVTLPESIRRLSKLSVLYLENCKSLRQLSVLPLNGTLYVFTDDSTSLSMLSVPPPKLGLYANLLEFSFSAVNCSGLVVDNHGCNGIIFSVLRRLPQRISQSVKQFHTVIPGSYIPEWFSHQSVGNSLTVEIPPHSCSRVMGIVLCAIFSDQTNPSSP</sequence>
<keyword evidence="2" id="KW-0677">Repeat</keyword>
<dbReference type="InterPro" id="IPR045344">
    <property type="entry name" value="C-JID"/>
</dbReference>
<dbReference type="PANTHER" id="PTHR11017:SF527">
    <property type="entry name" value="TMV RESISTANCE PROTEIN N-LIKE"/>
    <property type="match status" value="1"/>
</dbReference>
<dbReference type="AlphaFoldDB" id="A0A498IQ20"/>
<accession>A0A498IQ20</accession>
<dbReference type="SUPFAM" id="SSF52200">
    <property type="entry name" value="Toll/Interleukin receptor TIR domain"/>
    <property type="match status" value="1"/>
</dbReference>
<organism evidence="6 7">
    <name type="scientific">Malus domestica</name>
    <name type="common">Apple</name>
    <name type="synonym">Pyrus malus</name>
    <dbReference type="NCBI Taxonomy" id="3750"/>
    <lineage>
        <taxon>Eukaryota</taxon>
        <taxon>Viridiplantae</taxon>
        <taxon>Streptophyta</taxon>
        <taxon>Embryophyta</taxon>
        <taxon>Tracheophyta</taxon>
        <taxon>Spermatophyta</taxon>
        <taxon>Magnoliopsida</taxon>
        <taxon>eudicotyledons</taxon>
        <taxon>Gunneridae</taxon>
        <taxon>Pentapetalae</taxon>
        <taxon>rosids</taxon>
        <taxon>fabids</taxon>
        <taxon>Rosales</taxon>
        <taxon>Rosaceae</taxon>
        <taxon>Amygdaloideae</taxon>
        <taxon>Maleae</taxon>
        <taxon>Malus</taxon>
    </lineage>
</organism>
<dbReference type="FunFam" id="3.40.50.10140:FF:000007">
    <property type="entry name" value="Disease resistance protein (TIR-NBS-LRR class)"/>
    <property type="match status" value="1"/>
</dbReference>
<evidence type="ECO:0000256" key="4">
    <source>
        <dbReference type="ARBA" id="ARBA00023027"/>
    </source>
</evidence>
<keyword evidence="1" id="KW-0433">Leucine-rich repeat</keyword>
<evidence type="ECO:0000256" key="3">
    <source>
        <dbReference type="ARBA" id="ARBA00022821"/>
    </source>
</evidence>
<proteinExistence type="predicted"/>
<dbReference type="GO" id="GO:0007165">
    <property type="term" value="P:signal transduction"/>
    <property type="evidence" value="ECO:0007669"/>
    <property type="project" value="InterPro"/>
</dbReference>
<name>A0A498IQ20_MALDO</name>
<protein>
    <recommendedName>
        <fullName evidence="5">TIR domain-containing protein</fullName>
    </recommendedName>
</protein>
<keyword evidence="4" id="KW-0520">NAD</keyword>
<feature type="domain" description="TIR" evidence="5">
    <location>
        <begin position="71"/>
        <end position="236"/>
    </location>
</feature>
<dbReference type="InterPro" id="IPR000157">
    <property type="entry name" value="TIR_dom"/>
</dbReference>
<dbReference type="Proteomes" id="UP000290289">
    <property type="component" value="Chromosome 10"/>
</dbReference>
<dbReference type="SUPFAM" id="SSF52058">
    <property type="entry name" value="L domain-like"/>
    <property type="match status" value="1"/>
</dbReference>
<dbReference type="Pfam" id="PF00560">
    <property type="entry name" value="LRR_1"/>
    <property type="match status" value="1"/>
</dbReference>
<reference evidence="6 7" key="1">
    <citation type="submission" date="2018-10" db="EMBL/GenBank/DDBJ databases">
        <title>A high-quality apple genome assembly.</title>
        <authorList>
            <person name="Hu J."/>
        </authorList>
    </citation>
    <scope>NUCLEOTIDE SEQUENCE [LARGE SCALE GENOMIC DNA]</scope>
    <source>
        <strain evidence="7">cv. HFTH1</strain>
        <tissue evidence="6">Young leaf</tissue>
    </source>
</reference>
<dbReference type="SMART" id="SM00255">
    <property type="entry name" value="TIR"/>
    <property type="match status" value="1"/>
</dbReference>
<dbReference type="Pfam" id="PF23286">
    <property type="entry name" value="LRR_13"/>
    <property type="match status" value="1"/>
</dbReference>
<dbReference type="InterPro" id="IPR001611">
    <property type="entry name" value="Leu-rich_rpt"/>
</dbReference>
<dbReference type="Gene3D" id="3.80.10.10">
    <property type="entry name" value="Ribonuclease Inhibitor"/>
    <property type="match status" value="2"/>
</dbReference>
<dbReference type="InterPro" id="IPR032675">
    <property type="entry name" value="LRR_dom_sf"/>
</dbReference>
<evidence type="ECO:0000313" key="6">
    <source>
        <dbReference type="EMBL" id="RXH85588.1"/>
    </source>
</evidence>
<evidence type="ECO:0000256" key="2">
    <source>
        <dbReference type="ARBA" id="ARBA00022737"/>
    </source>
</evidence>
<dbReference type="SMART" id="SM00369">
    <property type="entry name" value="LRR_TYP"/>
    <property type="match status" value="3"/>
</dbReference>
<comment type="caution">
    <text evidence="6">The sequence shown here is derived from an EMBL/GenBank/DDBJ whole genome shotgun (WGS) entry which is preliminary data.</text>
</comment>
<dbReference type="GO" id="GO:0006952">
    <property type="term" value="P:defense response"/>
    <property type="evidence" value="ECO:0007669"/>
    <property type="project" value="InterPro"/>
</dbReference>
<keyword evidence="3" id="KW-0611">Plant defense</keyword>
<dbReference type="InterPro" id="IPR003591">
    <property type="entry name" value="Leu-rich_rpt_typical-subtyp"/>
</dbReference>